<dbReference type="InterPro" id="IPR036250">
    <property type="entry name" value="AcylCo_DH-like_C"/>
</dbReference>
<dbReference type="RefSeq" id="WP_230313536.1">
    <property type="nucleotide sequence ID" value="NZ_WLYK01000005.1"/>
</dbReference>
<evidence type="ECO:0000313" key="1">
    <source>
        <dbReference type="EMBL" id="MTD14905.1"/>
    </source>
</evidence>
<comment type="caution">
    <text evidence="1">The sequence shown here is derived from an EMBL/GenBank/DDBJ whole genome shotgun (WGS) entry which is preliminary data.</text>
</comment>
<dbReference type="Proteomes" id="UP000460221">
    <property type="component" value="Unassembled WGS sequence"/>
</dbReference>
<keyword evidence="2" id="KW-1185">Reference proteome</keyword>
<dbReference type="InterPro" id="IPR009100">
    <property type="entry name" value="AcylCoA_DH/oxidase_NM_dom_sf"/>
</dbReference>
<dbReference type="EMBL" id="WLYK01000005">
    <property type="protein sequence ID" value="MTD14905.1"/>
    <property type="molecule type" value="Genomic_DNA"/>
</dbReference>
<name>A0A7K1FL85_9ACTN</name>
<accession>A0A7K1FL85</accession>
<gene>
    <name evidence="1" type="ORF">GIS00_13245</name>
</gene>
<evidence type="ECO:0000313" key="2">
    <source>
        <dbReference type="Proteomes" id="UP000460221"/>
    </source>
</evidence>
<organism evidence="1 2">
    <name type="scientific">Nakamurella alba</name>
    <dbReference type="NCBI Taxonomy" id="2665158"/>
    <lineage>
        <taxon>Bacteria</taxon>
        <taxon>Bacillati</taxon>
        <taxon>Actinomycetota</taxon>
        <taxon>Actinomycetes</taxon>
        <taxon>Nakamurellales</taxon>
        <taxon>Nakamurellaceae</taxon>
        <taxon>Nakamurella</taxon>
    </lineage>
</organism>
<dbReference type="SUPFAM" id="SSF56645">
    <property type="entry name" value="Acyl-CoA dehydrogenase NM domain-like"/>
    <property type="match status" value="1"/>
</dbReference>
<reference evidence="1 2" key="1">
    <citation type="submission" date="2019-11" db="EMBL/GenBank/DDBJ databases">
        <authorList>
            <person name="Jiang L.-Q."/>
        </authorList>
    </citation>
    <scope>NUCLEOTIDE SEQUENCE [LARGE SCALE GENOMIC DNA]</scope>
    <source>
        <strain evidence="1 2">YIM 132087</strain>
    </source>
</reference>
<dbReference type="SUPFAM" id="SSF47203">
    <property type="entry name" value="Acyl-CoA dehydrogenase C-terminal domain-like"/>
    <property type="match status" value="1"/>
</dbReference>
<sequence>MPGTAPVLLSHPTPVDTPGAAADRARLQDALGMADEVSGRSDLALELARELGAGGHPVPTPGGGATRMRWEILASVSAADLTAGRVVEAHLDALAILDEAKVCADGADSSPLSRVGAGPGSTWGVFAAEGGTDPLRVSGTADGDVLTGTKPWCSLADRLSHALVTAHGPDGRGLYAVRLRSSRIRAGEGDWVSRGLADVPSGPIVLDHAPAVPVGGPGWYLQRPGFAWGGIGVAACWFGGAVALGRTLFAQVAARGGDPIADMHLGAVDLALTRSRLTLLDAAARVDSGVLTTAERGVLTARVRAVVADAAEEVVHRIGHALGPAPLARDEDHARRVADLTLYVRQHHAEKDLAALGGDLRDGGLPW</sequence>
<protein>
    <submittedName>
        <fullName evidence="1">Acyl-CoA dehydrogenase</fullName>
    </submittedName>
</protein>
<dbReference type="AlphaFoldDB" id="A0A7K1FL85"/>
<proteinExistence type="predicted"/>
<dbReference type="GO" id="GO:0016627">
    <property type="term" value="F:oxidoreductase activity, acting on the CH-CH group of donors"/>
    <property type="evidence" value="ECO:0007669"/>
    <property type="project" value="InterPro"/>
</dbReference>